<dbReference type="RefSeq" id="WP_185110415.1">
    <property type="nucleotide sequence ID" value="NZ_JACHMI010000001.1"/>
</dbReference>
<organism evidence="1 2">
    <name type="scientific">Nonomuraea rubra</name>
    <dbReference type="NCBI Taxonomy" id="46180"/>
    <lineage>
        <taxon>Bacteria</taxon>
        <taxon>Bacillati</taxon>
        <taxon>Actinomycetota</taxon>
        <taxon>Actinomycetes</taxon>
        <taxon>Streptosporangiales</taxon>
        <taxon>Streptosporangiaceae</taxon>
        <taxon>Nonomuraea</taxon>
    </lineage>
</organism>
<evidence type="ECO:0000313" key="1">
    <source>
        <dbReference type="EMBL" id="MBB6555913.1"/>
    </source>
</evidence>
<keyword evidence="2" id="KW-1185">Reference proteome</keyword>
<dbReference type="AlphaFoldDB" id="A0A7X0U5J3"/>
<dbReference type="EMBL" id="JACHMI010000001">
    <property type="protein sequence ID" value="MBB6555913.1"/>
    <property type="molecule type" value="Genomic_DNA"/>
</dbReference>
<evidence type="ECO:0000313" key="2">
    <source>
        <dbReference type="Proteomes" id="UP000565579"/>
    </source>
</evidence>
<dbReference type="Proteomes" id="UP000565579">
    <property type="component" value="Unassembled WGS sequence"/>
</dbReference>
<name>A0A7X0U5J3_9ACTN</name>
<accession>A0A7X0U5J3</accession>
<reference evidence="1 2" key="1">
    <citation type="submission" date="2020-08" db="EMBL/GenBank/DDBJ databases">
        <title>Sequencing the genomes of 1000 actinobacteria strains.</title>
        <authorList>
            <person name="Klenk H.-P."/>
        </authorList>
    </citation>
    <scope>NUCLEOTIDE SEQUENCE [LARGE SCALE GENOMIC DNA]</scope>
    <source>
        <strain evidence="1 2">DSM 43768</strain>
    </source>
</reference>
<sequence length="146" mass="15588">MRRLVVGGEVFLWTVAHDHRDGEGRLGECREMLRLRGGRGRLLIVFEGGPGRFVPDGFVHSGAVGTGGLWLNLHEPGTVRALLDEAVRRGWDGDDPRTVCLDGWDLFTAAATRITTAATGVTAPATRITATATRITSTAPSPPSAE</sequence>
<comment type="caution">
    <text evidence="1">The sequence shown here is derived from an EMBL/GenBank/DDBJ whole genome shotgun (WGS) entry which is preliminary data.</text>
</comment>
<gene>
    <name evidence="1" type="ORF">HD593_010708</name>
</gene>
<protein>
    <submittedName>
        <fullName evidence="1">Uncharacterized protein</fullName>
    </submittedName>
</protein>
<proteinExistence type="predicted"/>